<dbReference type="InterPro" id="IPR017871">
    <property type="entry name" value="ABC_transporter-like_CS"/>
</dbReference>
<dbReference type="PROSITE" id="PS50893">
    <property type="entry name" value="ABC_TRANSPORTER_2"/>
    <property type="match status" value="1"/>
</dbReference>
<keyword evidence="5" id="KW-0029">Amino-acid transport</keyword>
<dbReference type="Proteomes" id="UP000225379">
    <property type="component" value="Unassembled WGS sequence"/>
</dbReference>
<evidence type="ECO:0000256" key="3">
    <source>
        <dbReference type="ARBA" id="ARBA00022741"/>
    </source>
</evidence>
<dbReference type="SUPFAM" id="SSF52540">
    <property type="entry name" value="P-loop containing nucleoside triphosphate hydrolases"/>
    <property type="match status" value="1"/>
</dbReference>
<dbReference type="RefSeq" id="WP_098736686.1">
    <property type="nucleotide sequence ID" value="NZ_PDKW01000040.1"/>
</dbReference>
<dbReference type="PROSITE" id="PS00211">
    <property type="entry name" value="ABC_TRANSPORTER_1"/>
    <property type="match status" value="1"/>
</dbReference>
<dbReference type="GO" id="GO:0005524">
    <property type="term" value="F:ATP binding"/>
    <property type="evidence" value="ECO:0007669"/>
    <property type="project" value="UniProtKB-KW"/>
</dbReference>
<keyword evidence="8" id="KW-1185">Reference proteome</keyword>
<dbReference type="Gene3D" id="3.40.50.300">
    <property type="entry name" value="P-loop containing nucleotide triphosphate hydrolases"/>
    <property type="match status" value="1"/>
</dbReference>
<accession>A0A2B8BH71</accession>
<name>A0A2B8BH71_9PROT</name>
<evidence type="ECO:0000313" key="7">
    <source>
        <dbReference type="EMBL" id="PGH57235.1"/>
    </source>
</evidence>
<evidence type="ECO:0000256" key="5">
    <source>
        <dbReference type="ARBA" id="ARBA00022970"/>
    </source>
</evidence>
<dbReference type="PANTHER" id="PTHR43820">
    <property type="entry name" value="HIGH-AFFINITY BRANCHED-CHAIN AMINO ACID TRANSPORT ATP-BINDING PROTEIN LIVF"/>
    <property type="match status" value="1"/>
</dbReference>
<dbReference type="CDD" id="cd03224">
    <property type="entry name" value="ABC_TM1139_LivF_branched"/>
    <property type="match status" value="1"/>
</dbReference>
<reference evidence="8" key="1">
    <citation type="submission" date="2017-10" db="EMBL/GenBank/DDBJ databases">
        <authorList>
            <person name="Kravchenko I.K."/>
            <person name="Grouzdev D.S."/>
        </authorList>
    </citation>
    <scope>NUCLEOTIDE SEQUENCE [LARGE SCALE GENOMIC DNA]</scope>
    <source>
        <strain evidence="8">B2</strain>
    </source>
</reference>
<dbReference type="AlphaFoldDB" id="A0A2B8BH71"/>
<dbReference type="GO" id="GO:0016887">
    <property type="term" value="F:ATP hydrolysis activity"/>
    <property type="evidence" value="ECO:0007669"/>
    <property type="project" value="InterPro"/>
</dbReference>
<proteinExistence type="inferred from homology"/>
<dbReference type="GO" id="GO:0015807">
    <property type="term" value="P:L-amino acid transport"/>
    <property type="evidence" value="ECO:0007669"/>
    <property type="project" value="TreeGrafter"/>
</dbReference>
<evidence type="ECO:0000313" key="8">
    <source>
        <dbReference type="Proteomes" id="UP000225379"/>
    </source>
</evidence>
<evidence type="ECO:0000256" key="2">
    <source>
        <dbReference type="ARBA" id="ARBA00022448"/>
    </source>
</evidence>
<dbReference type="OrthoDB" id="9776369at2"/>
<comment type="similarity">
    <text evidence="1">Belongs to the ABC transporter superfamily.</text>
</comment>
<feature type="domain" description="ABC transporter" evidence="6">
    <location>
        <begin position="7"/>
        <end position="240"/>
    </location>
</feature>
<comment type="caution">
    <text evidence="7">The sequence shown here is derived from an EMBL/GenBank/DDBJ whole genome shotgun (WGS) entry which is preliminary data.</text>
</comment>
<sequence>MPENTGLDIQGLEVRYGPVQAVRGVSLRAEPGTITAILGANGAGKSSLMKAISGLAPVAAGSIRLDGEDITRLSPHERARRGLSHALEGRRLFHRMSVEENLRVAWDFRNRGGSFKAVADRVYDQFPMLTARRDTPAGMLSGGQQQMVILSAALIHEPRYLLLDEPSLGLAPVIVQQIFGFIESVCRERRTTILLCEQVAAIALRVAHAGCVLRRGQVVRSGEAADLAADPTLSAAYLGG</sequence>
<dbReference type="InterPro" id="IPR003439">
    <property type="entry name" value="ABC_transporter-like_ATP-bd"/>
</dbReference>
<dbReference type="InterPro" id="IPR052156">
    <property type="entry name" value="BCAA_Transport_ATP-bd_LivF"/>
</dbReference>
<dbReference type="Pfam" id="PF00005">
    <property type="entry name" value="ABC_tran"/>
    <property type="match status" value="1"/>
</dbReference>
<organism evidence="7 8">
    <name type="scientific">Azospirillum palustre</name>
    <dbReference type="NCBI Taxonomy" id="2044885"/>
    <lineage>
        <taxon>Bacteria</taxon>
        <taxon>Pseudomonadati</taxon>
        <taxon>Pseudomonadota</taxon>
        <taxon>Alphaproteobacteria</taxon>
        <taxon>Rhodospirillales</taxon>
        <taxon>Azospirillaceae</taxon>
        <taxon>Azospirillum</taxon>
    </lineage>
</organism>
<dbReference type="EMBL" id="PDKW01000040">
    <property type="protein sequence ID" value="PGH57235.1"/>
    <property type="molecule type" value="Genomic_DNA"/>
</dbReference>
<dbReference type="InterPro" id="IPR027417">
    <property type="entry name" value="P-loop_NTPase"/>
</dbReference>
<protein>
    <submittedName>
        <fullName evidence="7">ABC transporter ATP-binding protein</fullName>
    </submittedName>
</protein>
<dbReference type="SMART" id="SM00382">
    <property type="entry name" value="AAA"/>
    <property type="match status" value="1"/>
</dbReference>
<dbReference type="PANTHER" id="PTHR43820:SF4">
    <property type="entry name" value="HIGH-AFFINITY BRANCHED-CHAIN AMINO ACID TRANSPORT ATP-BINDING PROTEIN LIVF"/>
    <property type="match status" value="1"/>
</dbReference>
<evidence type="ECO:0000256" key="4">
    <source>
        <dbReference type="ARBA" id="ARBA00022840"/>
    </source>
</evidence>
<keyword evidence="4 7" id="KW-0067">ATP-binding</keyword>
<gene>
    <name evidence="7" type="ORF">CRT60_12290</name>
</gene>
<dbReference type="InterPro" id="IPR003593">
    <property type="entry name" value="AAA+_ATPase"/>
</dbReference>
<evidence type="ECO:0000259" key="6">
    <source>
        <dbReference type="PROSITE" id="PS50893"/>
    </source>
</evidence>
<evidence type="ECO:0000256" key="1">
    <source>
        <dbReference type="ARBA" id="ARBA00005417"/>
    </source>
</evidence>
<dbReference type="GO" id="GO:0015658">
    <property type="term" value="F:branched-chain amino acid transmembrane transporter activity"/>
    <property type="evidence" value="ECO:0007669"/>
    <property type="project" value="TreeGrafter"/>
</dbReference>
<keyword evidence="2" id="KW-0813">Transport</keyword>
<keyword evidence="3" id="KW-0547">Nucleotide-binding</keyword>